<dbReference type="RefSeq" id="WP_094787252.1">
    <property type="nucleotide sequence ID" value="NZ_NDXW01000001.1"/>
</dbReference>
<evidence type="ECO:0000313" key="3">
    <source>
        <dbReference type="Proteomes" id="UP000257039"/>
    </source>
</evidence>
<gene>
    <name evidence="2" type="ORF">B9G39_11565</name>
</gene>
<dbReference type="Pfam" id="PF14273">
    <property type="entry name" value="DUF4360"/>
    <property type="match status" value="1"/>
</dbReference>
<organism evidence="2 3">
    <name type="scientific">Zooshikella ganghwensis</name>
    <dbReference type="NCBI Taxonomy" id="202772"/>
    <lineage>
        <taxon>Bacteria</taxon>
        <taxon>Pseudomonadati</taxon>
        <taxon>Pseudomonadota</taxon>
        <taxon>Gammaproteobacteria</taxon>
        <taxon>Oceanospirillales</taxon>
        <taxon>Zooshikellaceae</taxon>
        <taxon>Zooshikella</taxon>
    </lineage>
</organism>
<dbReference type="AlphaFoldDB" id="A0A4P9VL77"/>
<keyword evidence="1" id="KW-0732">Signal</keyword>
<keyword evidence="3" id="KW-1185">Reference proteome</keyword>
<accession>A0A4P9VL77</accession>
<feature type="chain" id="PRO_5020784448" evidence="1">
    <location>
        <begin position="22"/>
        <end position="210"/>
    </location>
</feature>
<reference evidence="2 3" key="1">
    <citation type="submission" date="2017-04" db="EMBL/GenBank/DDBJ databases">
        <title>Draft genome sequence of Zooshikella ganghwensis VG4 isolated from Red Sea sediments.</title>
        <authorList>
            <person name="Rehman Z."/>
            <person name="Alam I."/>
            <person name="Kamau A."/>
            <person name="Bajic V."/>
            <person name="Leiknes T."/>
        </authorList>
    </citation>
    <scope>NUCLEOTIDE SEQUENCE [LARGE SCALE GENOMIC DNA]</scope>
    <source>
        <strain evidence="2 3">VG4</strain>
    </source>
</reference>
<feature type="signal peptide" evidence="1">
    <location>
        <begin position="1"/>
        <end position="21"/>
    </location>
</feature>
<dbReference type="EMBL" id="NDXW01000001">
    <property type="protein sequence ID" value="RDH44033.1"/>
    <property type="molecule type" value="Genomic_DNA"/>
</dbReference>
<dbReference type="InterPro" id="IPR025649">
    <property type="entry name" value="DUF4360"/>
</dbReference>
<protein>
    <submittedName>
        <fullName evidence="2">DUF4360 domain-containing protein</fullName>
    </submittedName>
</protein>
<evidence type="ECO:0000256" key="1">
    <source>
        <dbReference type="SAM" id="SignalP"/>
    </source>
</evidence>
<name>A0A4P9VL77_9GAMM</name>
<sequence length="210" mass="23406">MVVYKSLFACALATFSLMAEAFTPEIGNVTIGGENVGEHAEPPPTRNRFTKRRLSYCSKSGTIIDANDDGTIDIVFSQFYAKASGRGQAISICTIDIPIKIPTGYRVGFKSLGVEGTAQFNRHGAAKVTIRRQLNNRRMRKTRRSYYYDYGSTQDIVLTSEGKTPYTRCGEQSANLKARLRLAVRGKNSIIHIDEGAANITYKLDYQRCR</sequence>
<proteinExistence type="predicted"/>
<dbReference type="Proteomes" id="UP000257039">
    <property type="component" value="Unassembled WGS sequence"/>
</dbReference>
<comment type="caution">
    <text evidence="2">The sequence shown here is derived from an EMBL/GenBank/DDBJ whole genome shotgun (WGS) entry which is preliminary data.</text>
</comment>
<evidence type="ECO:0000313" key="2">
    <source>
        <dbReference type="EMBL" id="RDH44033.1"/>
    </source>
</evidence>